<dbReference type="Pfam" id="PF08889">
    <property type="entry name" value="WbqC"/>
    <property type="match status" value="2"/>
</dbReference>
<accession>A0AA92UQC5</accession>
<dbReference type="Proteomes" id="UP000285604">
    <property type="component" value="Unassembled WGS sequence"/>
</dbReference>
<reference evidence="1 2" key="1">
    <citation type="submission" date="2018-08" db="EMBL/GenBank/DDBJ databases">
        <title>A genome reference for cultivated species of the human gut microbiota.</title>
        <authorList>
            <person name="Zou Y."/>
            <person name="Xue W."/>
            <person name="Luo G."/>
        </authorList>
    </citation>
    <scope>NUCLEOTIDE SEQUENCE [LARGE SCALE GENOMIC DNA]</scope>
    <source>
        <strain evidence="1 2">OF03-3</strain>
    </source>
</reference>
<evidence type="ECO:0008006" key="3">
    <source>
        <dbReference type="Google" id="ProtNLM"/>
    </source>
</evidence>
<gene>
    <name evidence="1" type="ORF">DXA63_01480</name>
</gene>
<evidence type="ECO:0000313" key="1">
    <source>
        <dbReference type="EMBL" id="RGX98181.1"/>
    </source>
</evidence>
<proteinExistence type="predicted"/>
<protein>
    <recommendedName>
        <fullName evidence="3">WbqC-like protein</fullName>
    </recommendedName>
</protein>
<comment type="caution">
    <text evidence="1">The sequence shown here is derived from an EMBL/GenBank/DDBJ whole genome shotgun (WGS) entry which is preliminary data.</text>
</comment>
<dbReference type="AlphaFoldDB" id="A0AA92UQC5"/>
<name>A0AA92UQC5_9BACT</name>
<dbReference type="EMBL" id="QSCI01000003">
    <property type="protein sequence ID" value="RGX98181.1"/>
    <property type="molecule type" value="Genomic_DNA"/>
</dbReference>
<sequence length="246" mass="29476">MKALLSSTYFGPIQWYQKLNRYDECLIERHESFIKQTYRNRMLIPTTNGPLSLTIPTNHDISLSMKDIRISDHANWRHVHWNALLSAYGESPFFEYYQDDIRPFYEKKYEFLFDFNMETTAKMIELLDIRPKISVTDEYVLSEERKVKSIESEELRVKSEETTFGDRRESQFYSPEAQAQFNIQHSTFNTQIVDFRDAIRPKKPLPDPEFESKRYYQVYEQKYGFQPNMSILDLLFNEGNEAIFFL</sequence>
<organism evidence="1 2">
    <name type="scientific">Segatella copri</name>
    <dbReference type="NCBI Taxonomy" id="165179"/>
    <lineage>
        <taxon>Bacteria</taxon>
        <taxon>Pseudomonadati</taxon>
        <taxon>Bacteroidota</taxon>
        <taxon>Bacteroidia</taxon>
        <taxon>Bacteroidales</taxon>
        <taxon>Prevotellaceae</taxon>
        <taxon>Segatella</taxon>
    </lineage>
</organism>
<evidence type="ECO:0000313" key="2">
    <source>
        <dbReference type="Proteomes" id="UP000285604"/>
    </source>
</evidence>
<dbReference type="InterPro" id="IPR014985">
    <property type="entry name" value="WbqC"/>
</dbReference>